<comment type="caution">
    <text evidence="1">The sequence shown here is derived from an EMBL/GenBank/DDBJ whole genome shotgun (WGS) entry which is preliminary data.</text>
</comment>
<accession>A0A4Y2VHI6</accession>
<evidence type="ECO:0000313" key="2">
    <source>
        <dbReference type="Proteomes" id="UP000499080"/>
    </source>
</evidence>
<sequence>MKIVDRGRIRNSNIVGFPFIPFGHKSEIRSFKADDKFHIGGLWGGGMCVGVKLEISRWGGWVRSPKSESPMCGWSRGIKAADSAFWSFRE</sequence>
<dbReference type="Proteomes" id="UP000499080">
    <property type="component" value="Unassembled WGS sequence"/>
</dbReference>
<dbReference type="EMBL" id="BGPR01047714">
    <property type="protein sequence ID" value="GBO24759.1"/>
    <property type="molecule type" value="Genomic_DNA"/>
</dbReference>
<reference evidence="1 2" key="1">
    <citation type="journal article" date="2019" name="Sci. Rep.">
        <title>Orb-weaving spider Araneus ventricosus genome elucidates the spidroin gene catalogue.</title>
        <authorList>
            <person name="Kono N."/>
            <person name="Nakamura H."/>
            <person name="Ohtoshi R."/>
            <person name="Moran D.A.P."/>
            <person name="Shinohara A."/>
            <person name="Yoshida Y."/>
            <person name="Fujiwara M."/>
            <person name="Mori M."/>
            <person name="Tomita M."/>
            <person name="Arakawa K."/>
        </authorList>
    </citation>
    <scope>NUCLEOTIDE SEQUENCE [LARGE SCALE GENOMIC DNA]</scope>
</reference>
<keyword evidence="2" id="KW-1185">Reference proteome</keyword>
<evidence type="ECO:0000313" key="1">
    <source>
        <dbReference type="EMBL" id="GBO24759.1"/>
    </source>
</evidence>
<dbReference type="AlphaFoldDB" id="A0A4Y2VHI6"/>
<protein>
    <submittedName>
        <fullName evidence="1">Uncharacterized protein</fullName>
    </submittedName>
</protein>
<gene>
    <name evidence="1" type="ORF">AVEN_74435_1</name>
</gene>
<proteinExistence type="predicted"/>
<name>A0A4Y2VHI6_ARAVE</name>
<organism evidence="1 2">
    <name type="scientific">Araneus ventricosus</name>
    <name type="common">Orbweaver spider</name>
    <name type="synonym">Epeira ventricosa</name>
    <dbReference type="NCBI Taxonomy" id="182803"/>
    <lineage>
        <taxon>Eukaryota</taxon>
        <taxon>Metazoa</taxon>
        <taxon>Ecdysozoa</taxon>
        <taxon>Arthropoda</taxon>
        <taxon>Chelicerata</taxon>
        <taxon>Arachnida</taxon>
        <taxon>Araneae</taxon>
        <taxon>Araneomorphae</taxon>
        <taxon>Entelegynae</taxon>
        <taxon>Araneoidea</taxon>
        <taxon>Araneidae</taxon>
        <taxon>Araneus</taxon>
    </lineage>
</organism>